<keyword evidence="6" id="KW-0067">ATP-binding</keyword>
<dbReference type="InterPro" id="IPR000330">
    <property type="entry name" value="SNF2_N"/>
</dbReference>
<dbReference type="GO" id="GO:0008270">
    <property type="term" value="F:zinc ion binding"/>
    <property type="evidence" value="ECO:0007669"/>
    <property type="project" value="UniProtKB-KW"/>
</dbReference>
<dbReference type="Gene3D" id="3.40.50.300">
    <property type="entry name" value="P-loop containing nucleotide triphosphate hydrolases"/>
    <property type="match status" value="1"/>
</dbReference>
<dbReference type="SMART" id="SM00487">
    <property type="entry name" value="DEXDc"/>
    <property type="match status" value="1"/>
</dbReference>
<evidence type="ECO:0000313" key="6">
    <source>
        <dbReference type="EMBL" id="NME72860.1"/>
    </source>
</evidence>
<dbReference type="PROSITE" id="PS51192">
    <property type="entry name" value="HELICASE_ATP_BIND_1"/>
    <property type="match status" value="1"/>
</dbReference>
<dbReference type="InterPro" id="IPR049730">
    <property type="entry name" value="SNF2/RAD54-like_C"/>
</dbReference>
<evidence type="ECO:0000313" key="7">
    <source>
        <dbReference type="Proteomes" id="UP000576082"/>
    </source>
</evidence>
<keyword evidence="7" id="KW-1185">Reference proteome</keyword>
<organism evidence="6 7">
    <name type="scientific">Flammeovirga aprica JL-4</name>
    <dbReference type="NCBI Taxonomy" id="694437"/>
    <lineage>
        <taxon>Bacteria</taxon>
        <taxon>Pseudomonadati</taxon>
        <taxon>Bacteroidota</taxon>
        <taxon>Cytophagia</taxon>
        <taxon>Cytophagales</taxon>
        <taxon>Flammeovirgaceae</taxon>
        <taxon>Flammeovirga</taxon>
    </lineage>
</organism>
<accession>A0A7X9S1V8</accession>
<dbReference type="Proteomes" id="UP000576082">
    <property type="component" value="Unassembled WGS sequence"/>
</dbReference>
<dbReference type="RefSeq" id="WP_169661021.1">
    <property type="nucleotide sequence ID" value="NZ_JABANE010000225.1"/>
</dbReference>
<dbReference type="CDD" id="cd18793">
    <property type="entry name" value="SF2_C_SNF"/>
    <property type="match status" value="1"/>
</dbReference>
<keyword evidence="6" id="KW-0547">Nucleotide-binding</keyword>
<dbReference type="InterPro" id="IPR014001">
    <property type="entry name" value="Helicase_ATP-bd"/>
</dbReference>
<proteinExistence type="predicted"/>
<feature type="domain" description="Helicase C-terminal" evidence="5">
    <location>
        <begin position="994"/>
        <end position="1153"/>
    </location>
</feature>
<dbReference type="InterPro" id="IPR022138">
    <property type="entry name" value="DUF3670"/>
</dbReference>
<dbReference type="FunFam" id="3.40.50.300:FF:000533">
    <property type="entry name" value="Helicase, Snf2 family"/>
    <property type="match status" value="1"/>
</dbReference>
<dbReference type="InterPro" id="IPR007527">
    <property type="entry name" value="Znf_SWIM"/>
</dbReference>
<dbReference type="Pfam" id="PF00271">
    <property type="entry name" value="Helicase_C"/>
    <property type="match status" value="1"/>
</dbReference>
<dbReference type="InterPro" id="IPR027417">
    <property type="entry name" value="P-loop_NTPase"/>
</dbReference>
<dbReference type="Pfam" id="PF04434">
    <property type="entry name" value="SWIM"/>
    <property type="match status" value="1"/>
</dbReference>
<keyword evidence="2" id="KW-0862">Zinc</keyword>
<keyword evidence="2" id="KW-0479">Metal-binding</keyword>
<reference evidence="6 7" key="1">
    <citation type="submission" date="2020-04" db="EMBL/GenBank/DDBJ databases">
        <title>Flammeovirga sp. SR4, a novel species isolated from seawater.</title>
        <authorList>
            <person name="Wang X."/>
        </authorList>
    </citation>
    <scope>NUCLEOTIDE SEQUENCE [LARGE SCALE GENOMIC DNA]</scope>
    <source>
        <strain evidence="6 7">ATCC 23126</strain>
    </source>
</reference>
<name>A0A7X9S1V8_9BACT</name>
<dbReference type="PROSITE" id="PS50966">
    <property type="entry name" value="ZF_SWIM"/>
    <property type="match status" value="1"/>
</dbReference>
<dbReference type="EMBL" id="JABANE010000225">
    <property type="protein sequence ID" value="NME72860.1"/>
    <property type="molecule type" value="Genomic_DNA"/>
</dbReference>
<feature type="domain" description="SWIM-type" evidence="3">
    <location>
        <begin position="109"/>
        <end position="145"/>
    </location>
</feature>
<evidence type="ECO:0000259" key="5">
    <source>
        <dbReference type="PROSITE" id="PS51194"/>
    </source>
</evidence>
<evidence type="ECO:0000259" key="3">
    <source>
        <dbReference type="PROSITE" id="PS50966"/>
    </source>
</evidence>
<keyword evidence="2" id="KW-0863">Zinc-finger</keyword>
<dbReference type="GO" id="GO:0004386">
    <property type="term" value="F:helicase activity"/>
    <property type="evidence" value="ECO:0007669"/>
    <property type="project" value="UniProtKB-KW"/>
</dbReference>
<dbReference type="PANTHER" id="PTHR45629">
    <property type="entry name" value="SNF2/RAD54 FAMILY MEMBER"/>
    <property type="match status" value="1"/>
</dbReference>
<dbReference type="AlphaFoldDB" id="A0A7X9S1V8"/>
<keyword evidence="1" id="KW-0378">Hydrolase</keyword>
<dbReference type="InterPro" id="IPR038718">
    <property type="entry name" value="SNF2-like_sf"/>
</dbReference>
<dbReference type="PROSITE" id="PS51194">
    <property type="entry name" value="HELICASE_CTER"/>
    <property type="match status" value="1"/>
</dbReference>
<sequence>MARVVYGKTWWGQRWLNALTDIDWSNRLPRGKTYANKGAVLNLSTSAKGIASKVAGSYRNYYNQKLKIKQFTSLEKVQILDALLENELQVAELLNGTLSKDLINITNRLRISLFPSSWEALDMHCSCPDFAVPCKHLAAVIYTLALEIDKNPFLIFELKGLDILKELQKRSNIQIDQANKVIDVESYFTELETQNETTTSLDQLDFSALPDLTANVFTFLEEKPHFSEGDFKNVLYKNYQKVHRLTKKEIKEERTEGLLEKIKNKDTVNLVFDETLNLWSVLGLENNQFFPVFSPKETPQKELLNVITQMDEEEKDQFPLFIQQLRNIYLLCLKLLNKGAFFPRLLQREEDYFIQWVPATFSKEVKAVIEEVQAHLLHQNISVKTSNGVKHLSKKEGVNVLCHLFLQDFLSKDTVLLTAESRLLNLFFYNRKEQFNGVGEIEVPRSINQWLQKFQIVHKEYVPAIQLQEVDENYYVNVMIEKEGEALEPIALATFWKDEKYKAFKFDLLQDLLLVASYFPALKEHINSKGQMPLMYDNVEIVSVLFDIFPVIELLGINLMMPKVLRKILQPGKSLKADTSESVDEGVESFMDLQKLLRFKWQVALGEEQISKEEFMEKYAHLSGLVKVNNQYVLFDQKDLKQLLKELETPPAFKANEISQALFSEEIQGSPLTLSDELKKGIRQLTDIKKIHEPEGLQATLRPYQKAGFEWMYRNTKVGFGSLIADDMGLGKTLQVITLLLKLKTENYFKSKKALIVVPTSLLTNWQSEIERFAPDLSAFVYHGAKRKFVDDFDVLITTYGMVRNSKDELKKLKWAVMVIDEAQNIKNTATQQTKLIKSIKADTYIGMSGTPVENRLSEYWSVMDFANKGYLGTLSNFSKNIAKPIQQDKDFKVLERFKKITQPFILRRVKTDKSIISDLPDKIEKNQFINLAPEQVAVYEEFVQSALEEIEKNDGSARRGMVLKMMLGLKQVCDHPNLFLKSNQEEDPMHSTKVQRLFELVEEIVQKGEKVLIFTQYKTMGDLLQRWIEDRTKKKPQFLHGGSSRKSRDEMVSNFQNNRTDNIFILSLKAAGTGLNLTAANHVIHFDLWWNPAVEAQATDRAYRIGQNKNVMVHRMICKGTIEEKIDDMIQSKKELSDLTVAEGEKWIGNLSDDELKEMVKLSEIE</sequence>
<evidence type="ECO:0000259" key="4">
    <source>
        <dbReference type="PROSITE" id="PS51192"/>
    </source>
</evidence>
<comment type="caution">
    <text evidence="6">The sequence shown here is derived from an EMBL/GenBank/DDBJ whole genome shotgun (WGS) entry which is preliminary data.</text>
</comment>
<dbReference type="GO" id="GO:0015616">
    <property type="term" value="F:DNA translocase activity"/>
    <property type="evidence" value="ECO:0007669"/>
    <property type="project" value="TreeGrafter"/>
</dbReference>
<evidence type="ECO:0000256" key="1">
    <source>
        <dbReference type="ARBA" id="ARBA00022801"/>
    </source>
</evidence>
<feature type="domain" description="Helicase ATP-binding" evidence="4">
    <location>
        <begin position="713"/>
        <end position="870"/>
    </location>
</feature>
<dbReference type="InterPro" id="IPR050496">
    <property type="entry name" value="SNF2_RAD54_helicase_repair"/>
</dbReference>
<dbReference type="Pfam" id="PF00176">
    <property type="entry name" value="SNF2-rel_dom"/>
    <property type="match status" value="1"/>
</dbReference>
<dbReference type="GO" id="GO:0005524">
    <property type="term" value="F:ATP binding"/>
    <property type="evidence" value="ECO:0007669"/>
    <property type="project" value="InterPro"/>
</dbReference>
<protein>
    <submittedName>
        <fullName evidence="6">DEAD/DEAH box helicase</fullName>
    </submittedName>
</protein>
<dbReference type="SUPFAM" id="SSF52540">
    <property type="entry name" value="P-loop containing nucleoside triphosphate hydrolases"/>
    <property type="match status" value="2"/>
</dbReference>
<evidence type="ECO:0000256" key="2">
    <source>
        <dbReference type="PROSITE-ProRule" id="PRU00325"/>
    </source>
</evidence>
<dbReference type="Pfam" id="PF12419">
    <property type="entry name" value="DUF3670"/>
    <property type="match status" value="1"/>
</dbReference>
<dbReference type="PANTHER" id="PTHR45629:SF7">
    <property type="entry name" value="DNA EXCISION REPAIR PROTEIN ERCC-6-RELATED"/>
    <property type="match status" value="1"/>
</dbReference>
<dbReference type="InterPro" id="IPR001650">
    <property type="entry name" value="Helicase_C-like"/>
</dbReference>
<gene>
    <name evidence="6" type="ORF">HHU12_33190</name>
</gene>
<dbReference type="SMART" id="SM00490">
    <property type="entry name" value="HELICc"/>
    <property type="match status" value="1"/>
</dbReference>
<dbReference type="GO" id="GO:0016787">
    <property type="term" value="F:hydrolase activity"/>
    <property type="evidence" value="ECO:0007669"/>
    <property type="project" value="UniProtKB-KW"/>
</dbReference>
<keyword evidence="6" id="KW-0347">Helicase</keyword>
<dbReference type="Gene3D" id="3.40.50.10810">
    <property type="entry name" value="Tandem AAA-ATPase domain"/>
    <property type="match status" value="1"/>
</dbReference>